<evidence type="ECO:0000256" key="1">
    <source>
        <dbReference type="ARBA" id="ARBA00023125"/>
    </source>
</evidence>
<dbReference type="PANTHER" id="PTHR43479:SF11">
    <property type="entry name" value="ACREF_ENVCD OPERON REPRESSOR-RELATED"/>
    <property type="match status" value="1"/>
</dbReference>
<proteinExistence type="predicted"/>
<dbReference type="OrthoDB" id="9810250at2"/>
<evidence type="ECO:0000313" key="5">
    <source>
        <dbReference type="Proteomes" id="UP000289996"/>
    </source>
</evidence>
<dbReference type="InterPro" id="IPR039532">
    <property type="entry name" value="TetR_C_Firmicutes"/>
</dbReference>
<evidence type="ECO:0000259" key="3">
    <source>
        <dbReference type="PROSITE" id="PS50977"/>
    </source>
</evidence>
<reference evidence="4 5" key="1">
    <citation type="submission" date="2018-11" db="EMBL/GenBank/DDBJ databases">
        <authorList>
            <person name="Wuyts S."/>
        </authorList>
    </citation>
    <scope>NUCLEOTIDE SEQUENCE [LARGE SCALE GENOMIC DNA]</scope>
    <source>
        <strain evidence="4">Lactobacillus mudanjiangensis AMBF249</strain>
    </source>
</reference>
<dbReference type="Proteomes" id="UP000289996">
    <property type="component" value="Unassembled WGS sequence"/>
</dbReference>
<dbReference type="AlphaFoldDB" id="A0A660E1U5"/>
<keyword evidence="5" id="KW-1185">Reference proteome</keyword>
<gene>
    <name evidence="4" type="ORF">MUDAN_MDHGFNIF_00149</name>
</gene>
<dbReference type="EMBL" id="UYIG01000001">
    <property type="protein sequence ID" value="VDG26745.1"/>
    <property type="molecule type" value="Genomic_DNA"/>
</dbReference>
<organism evidence="4 5">
    <name type="scientific">Lactiplantibacillus mudanjiangensis</name>
    <dbReference type="NCBI Taxonomy" id="1296538"/>
    <lineage>
        <taxon>Bacteria</taxon>
        <taxon>Bacillati</taxon>
        <taxon>Bacillota</taxon>
        <taxon>Bacilli</taxon>
        <taxon>Lactobacillales</taxon>
        <taxon>Lactobacillaceae</taxon>
        <taxon>Lactiplantibacillus</taxon>
    </lineage>
</organism>
<evidence type="ECO:0000313" key="4">
    <source>
        <dbReference type="EMBL" id="VDG26745.1"/>
    </source>
</evidence>
<dbReference type="GO" id="GO:0003677">
    <property type="term" value="F:DNA binding"/>
    <property type="evidence" value="ECO:0007669"/>
    <property type="project" value="UniProtKB-UniRule"/>
</dbReference>
<dbReference type="SUPFAM" id="SSF46689">
    <property type="entry name" value="Homeodomain-like"/>
    <property type="match status" value="1"/>
</dbReference>
<sequence>MTYSGTNPTVRQSKERLADAMAYLLLEDSYTQITISKICKRAATSRQTFYNLFDSKDDLLKYYLEATMKTMFAPLWRQKDQSPDHLIEMIVSYVDLNRTFLCLLVENSLQAVLQEAIQIGIAELTASESITYAKYRTAFVAGGMTQTIIEWLTQPNSESASEIASVLAEMINTLHQRL</sequence>
<feature type="domain" description="HTH tetR-type" evidence="3">
    <location>
        <begin position="11"/>
        <end position="71"/>
    </location>
</feature>
<feature type="DNA-binding region" description="H-T-H motif" evidence="2">
    <location>
        <begin position="34"/>
        <end position="53"/>
    </location>
</feature>
<dbReference type="InterPro" id="IPR050624">
    <property type="entry name" value="HTH-type_Tx_Regulator"/>
</dbReference>
<dbReference type="PANTHER" id="PTHR43479">
    <property type="entry name" value="ACREF/ENVCD OPERON REPRESSOR-RELATED"/>
    <property type="match status" value="1"/>
</dbReference>
<dbReference type="PROSITE" id="PS50977">
    <property type="entry name" value="HTH_TETR_2"/>
    <property type="match status" value="1"/>
</dbReference>
<dbReference type="InterPro" id="IPR001647">
    <property type="entry name" value="HTH_TetR"/>
</dbReference>
<dbReference type="Pfam" id="PF14278">
    <property type="entry name" value="TetR_C_8"/>
    <property type="match status" value="1"/>
</dbReference>
<dbReference type="InterPro" id="IPR009057">
    <property type="entry name" value="Homeodomain-like_sf"/>
</dbReference>
<evidence type="ECO:0000256" key="2">
    <source>
        <dbReference type="PROSITE-ProRule" id="PRU00335"/>
    </source>
</evidence>
<protein>
    <submittedName>
        <fullName evidence="4">TetR family transcriptional regulator [Lactobacillus allii]</fullName>
    </submittedName>
</protein>
<name>A0A660E1U5_9LACO</name>
<accession>A0A660E1U5</accession>
<dbReference type="Gene3D" id="1.10.357.10">
    <property type="entry name" value="Tetracycline Repressor, domain 2"/>
    <property type="match status" value="1"/>
</dbReference>
<dbReference type="Pfam" id="PF00440">
    <property type="entry name" value="TetR_N"/>
    <property type="match status" value="1"/>
</dbReference>
<dbReference type="RefSeq" id="WP_130851156.1">
    <property type="nucleotide sequence ID" value="NZ_UYIG01000001.1"/>
</dbReference>
<keyword evidence="1 2" id="KW-0238">DNA-binding</keyword>